<sequence length="108" mass="12031">MDEESDTGGTLRSLDINRVLELLDEQSFPTDTDELCSAYDDVEVTYPGGGSDPLARVLRTSGSQTYETMDDLRLSILNGVQRNAVGRPRYSDRDPPVVGYEHDNQQSF</sequence>
<name>A0A0W1R4P0_9EURY</name>
<dbReference type="OrthoDB" id="317850at2157"/>
<organism evidence="2 3">
    <name type="scientific">Haloprofundus marisrubri</name>
    <dbReference type="NCBI Taxonomy" id="1514971"/>
    <lineage>
        <taxon>Archaea</taxon>
        <taxon>Methanobacteriati</taxon>
        <taxon>Methanobacteriota</taxon>
        <taxon>Stenosarchaea group</taxon>
        <taxon>Halobacteria</taxon>
        <taxon>Halobacteriales</taxon>
        <taxon>Haloferacaceae</taxon>
        <taxon>Haloprofundus</taxon>
    </lineage>
</organism>
<dbReference type="RefSeq" id="WP_058583275.1">
    <property type="nucleotide sequence ID" value="NZ_LOPU01000034.1"/>
</dbReference>
<accession>A0A0W1R4P0</accession>
<feature type="region of interest" description="Disordered" evidence="1">
    <location>
        <begin position="85"/>
        <end position="108"/>
    </location>
</feature>
<dbReference type="EMBL" id="LOPU01000034">
    <property type="protein sequence ID" value="KTG08194.1"/>
    <property type="molecule type" value="Genomic_DNA"/>
</dbReference>
<evidence type="ECO:0000313" key="2">
    <source>
        <dbReference type="EMBL" id="KTG08194.1"/>
    </source>
</evidence>
<reference evidence="2 3" key="1">
    <citation type="submission" date="2015-12" db="EMBL/GenBank/DDBJ databases">
        <title>Haloprofundus marisrubri gen. nov., sp. nov., an extremely halophilic archaeon isolated from the Discovery deep brine-seawater interface in the Red Sea.</title>
        <authorList>
            <person name="Zhang G."/>
            <person name="Stingl U."/>
            <person name="Rashid M."/>
        </authorList>
    </citation>
    <scope>NUCLEOTIDE SEQUENCE [LARGE SCALE GENOMIC DNA]</scope>
    <source>
        <strain evidence="2 3">SB9</strain>
    </source>
</reference>
<comment type="caution">
    <text evidence="2">The sequence shown here is derived from an EMBL/GenBank/DDBJ whole genome shotgun (WGS) entry which is preliminary data.</text>
</comment>
<proteinExistence type="predicted"/>
<gene>
    <name evidence="2" type="ORF">AUR64_01065</name>
</gene>
<dbReference type="AlphaFoldDB" id="A0A0W1R4P0"/>
<feature type="compositionally biased region" description="Basic and acidic residues" evidence="1">
    <location>
        <begin position="89"/>
        <end position="108"/>
    </location>
</feature>
<dbReference type="InterPro" id="IPR043899">
    <property type="entry name" value="DUF5789"/>
</dbReference>
<dbReference type="Proteomes" id="UP000054387">
    <property type="component" value="Unassembled WGS sequence"/>
</dbReference>
<evidence type="ECO:0000313" key="3">
    <source>
        <dbReference type="Proteomes" id="UP000054387"/>
    </source>
</evidence>
<evidence type="ECO:0000256" key="1">
    <source>
        <dbReference type="SAM" id="MobiDB-lite"/>
    </source>
</evidence>
<protein>
    <recommendedName>
        <fullName evidence="4">DUF2795 domain-containing protein</fullName>
    </recommendedName>
</protein>
<dbReference type="Pfam" id="PF19102">
    <property type="entry name" value="DUF5789"/>
    <property type="match status" value="1"/>
</dbReference>
<keyword evidence="3" id="KW-1185">Reference proteome</keyword>
<evidence type="ECO:0008006" key="4">
    <source>
        <dbReference type="Google" id="ProtNLM"/>
    </source>
</evidence>